<organism evidence="13 14">
    <name type="scientific">Riccia fluitans</name>
    <dbReference type="NCBI Taxonomy" id="41844"/>
    <lineage>
        <taxon>Eukaryota</taxon>
        <taxon>Viridiplantae</taxon>
        <taxon>Streptophyta</taxon>
        <taxon>Embryophyta</taxon>
        <taxon>Marchantiophyta</taxon>
        <taxon>Marchantiopsida</taxon>
        <taxon>Marchantiidae</taxon>
        <taxon>Marchantiales</taxon>
        <taxon>Ricciaceae</taxon>
        <taxon>Riccia</taxon>
    </lineage>
</organism>
<gene>
    <name evidence="13" type="ORF">R1flu_013130</name>
</gene>
<evidence type="ECO:0000256" key="1">
    <source>
        <dbReference type="ARBA" id="ARBA00010779"/>
    </source>
</evidence>
<keyword evidence="9 10" id="KW-0539">Nucleus</keyword>
<keyword evidence="8 10" id="KW-0234">DNA repair</keyword>
<dbReference type="Pfam" id="PF08512">
    <property type="entry name" value="Rttp106-like_middle"/>
    <property type="match status" value="1"/>
</dbReference>
<comment type="function">
    <text evidence="10">Component of the FACT complex, a general chromatin factor that acts to reorganize nucleosomes. The FACT complex is involved in multiple processes that require DNA as a template such as mRNA elongation, DNA replication and DNA repair. During transcription elongation the FACT complex acts as a histone chaperone that both destabilizes and restores nucleosomal structure. It facilitates the passage of RNA polymerase II and transcription by promoting the dissociation of one histone H2A-H2B dimer from the nucleosome, then subsequently promotes the reestablishment of the nucleosome following the passage of RNA polymerase II.</text>
</comment>
<evidence type="ECO:0000256" key="10">
    <source>
        <dbReference type="RuleBase" id="RU367052"/>
    </source>
</evidence>
<protein>
    <recommendedName>
        <fullName evidence="10">FACT complex subunit</fullName>
    </recommendedName>
</protein>
<dbReference type="Gene3D" id="2.30.29.30">
    <property type="entry name" value="Pleckstrin-homology domain (PH domain)/Phosphotyrosine-binding domain (PTB)"/>
    <property type="match status" value="1"/>
</dbReference>
<dbReference type="Pfam" id="PF24824">
    <property type="entry name" value="PH_SPT16"/>
    <property type="match status" value="1"/>
</dbReference>
<dbReference type="SMART" id="SM01287">
    <property type="entry name" value="Rtt106"/>
    <property type="match status" value="1"/>
</dbReference>
<dbReference type="GO" id="GO:0006281">
    <property type="term" value="P:DNA repair"/>
    <property type="evidence" value="ECO:0007669"/>
    <property type="project" value="UniProtKB-UniRule"/>
</dbReference>
<evidence type="ECO:0000256" key="8">
    <source>
        <dbReference type="ARBA" id="ARBA00023204"/>
    </source>
</evidence>
<feature type="region of interest" description="Disordered" evidence="11">
    <location>
        <begin position="175"/>
        <end position="294"/>
    </location>
</feature>
<comment type="caution">
    <text evidence="13">The sequence shown here is derived from an EMBL/GenBank/DDBJ whole genome shotgun (WGS) entry which is preliminary data.</text>
</comment>
<dbReference type="Proteomes" id="UP001605036">
    <property type="component" value="Unassembled WGS sequence"/>
</dbReference>
<feature type="compositionally biased region" description="Basic and acidic residues" evidence="11">
    <location>
        <begin position="273"/>
        <end position="282"/>
    </location>
</feature>
<dbReference type="InterPro" id="IPR056595">
    <property type="entry name" value="Fact-SPT16_PH"/>
</dbReference>
<name>A0ABD1XEL4_9MARC</name>
<comment type="subunit">
    <text evidence="10">Component of the FACT complex.</text>
</comment>
<feature type="compositionally biased region" description="Basic and acidic residues" evidence="11">
    <location>
        <begin position="240"/>
        <end position="254"/>
    </location>
</feature>
<evidence type="ECO:0000313" key="13">
    <source>
        <dbReference type="EMBL" id="KAL2602985.1"/>
    </source>
</evidence>
<dbReference type="AlphaFoldDB" id="A0ABD1XEL4"/>
<dbReference type="GO" id="GO:0035101">
    <property type="term" value="C:FACT complex"/>
    <property type="evidence" value="ECO:0007669"/>
    <property type="project" value="UniProtKB-UniRule"/>
</dbReference>
<dbReference type="Gene3D" id="2.30.29.150">
    <property type="match status" value="1"/>
</dbReference>
<comment type="subcellular location">
    <subcellularLocation>
        <location evidence="10">Nucleus</location>
    </subcellularLocation>
    <subcellularLocation>
        <location evidence="10">Chromosome</location>
    </subcellularLocation>
</comment>
<sequence>MYDPDEIEEEQQERDRRNKINKEFELFVKRVAELWSNRLGGNSTLSSIYRSGSLDFMEFQISHPLFIVPTVNCLVELVETPFLVITLNDIEIVNLERVGLGQKAFDMAIVFKDFKKDVVMRIDAIPSQSLDSIKEWLNSINIKYYESRMNLNWRPILKTILDDPEKFIEDGGWEFLNMEGSDSDSEKSEESDEGYEPSDAEEPSEESEDDSDDESVVESDDEEEEEEDSEEEEGLTWDELEAKAKKEDKEKGDESDSEDERKRRKAKAAGKARAPEVRKDPRGGMQNKRPKVRR</sequence>
<dbReference type="InterPro" id="IPR013719">
    <property type="entry name" value="RTT106/SPT16-like_middle_dom"/>
</dbReference>
<dbReference type="PANTHER" id="PTHR13980:SF15">
    <property type="entry name" value="FACT COMPLEX SUBUNIT SPT16"/>
    <property type="match status" value="1"/>
</dbReference>
<keyword evidence="2 10" id="KW-0158">Chromosome</keyword>
<keyword evidence="4 10" id="KW-0227">DNA damage</keyword>
<comment type="similarity">
    <text evidence="1 10">Belongs to the peptidase M24 family. SPT16 subfamily.</text>
</comment>
<keyword evidence="7 10" id="KW-0804">Transcription</keyword>
<evidence type="ECO:0000256" key="11">
    <source>
        <dbReference type="SAM" id="MobiDB-lite"/>
    </source>
</evidence>
<evidence type="ECO:0000259" key="12">
    <source>
        <dbReference type="SMART" id="SM01287"/>
    </source>
</evidence>
<keyword evidence="6" id="KW-0175">Coiled coil</keyword>
<keyword evidence="5 10" id="KW-0805">Transcription regulation</keyword>
<feature type="domain" description="Histone chaperone RTT106/FACT complex subunit SPT16-like middle" evidence="12">
    <location>
        <begin position="56"/>
        <end position="147"/>
    </location>
</feature>
<dbReference type="EMBL" id="JBHFFA010000142">
    <property type="protein sequence ID" value="KAL2602985.1"/>
    <property type="molecule type" value="Genomic_DNA"/>
</dbReference>
<keyword evidence="3 10" id="KW-0235">DNA replication</keyword>
<dbReference type="InterPro" id="IPR011993">
    <property type="entry name" value="PH-like_dom_sf"/>
</dbReference>
<accession>A0ABD1XEL4</accession>
<evidence type="ECO:0000256" key="5">
    <source>
        <dbReference type="ARBA" id="ARBA00023015"/>
    </source>
</evidence>
<evidence type="ECO:0000256" key="4">
    <source>
        <dbReference type="ARBA" id="ARBA00022763"/>
    </source>
</evidence>
<dbReference type="PANTHER" id="PTHR13980">
    <property type="entry name" value="CDC68 RELATED"/>
    <property type="match status" value="1"/>
</dbReference>
<reference evidence="13 14" key="1">
    <citation type="submission" date="2024-09" db="EMBL/GenBank/DDBJ databases">
        <title>Chromosome-scale assembly of Riccia fluitans.</title>
        <authorList>
            <person name="Paukszto L."/>
            <person name="Sawicki J."/>
            <person name="Karawczyk K."/>
            <person name="Piernik-Szablinska J."/>
            <person name="Szczecinska M."/>
            <person name="Mazdziarz M."/>
        </authorList>
    </citation>
    <scope>NUCLEOTIDE SEQUENCE [LARGE SCALE GENOMIC DNA]</scope>
    <source>
        <strain evidence="13">Rf_01</strain>
        <tissue evidence="13">Aerial parts of the thallus</tissue>
    </source>
</reference>
<evidence type="ECO:0000313" key="14">
    <source>
        <dbReference type="Proteomes" id="UP001605036"/>
    </source>
</evidence>
<dbReference type="InterPro" id="IPR040258">
    <property type="entry name" value="Spt16"/>
</dbReference>
<evidence type="ECO:0000256" key="9">
    <source>
        <dbReference type="ARBA" id="ARBA00023242"/>
    </source>
</evidence>
<evidence type="ECO:0000256" key="2">
    <source>
        <dbReference type="ARBA" id="ARBA00022454"/>
    </source>
</evidence>
<proteinExistence type="inferred from homology"/>
<evidence type="ECO:0000256" key="3">
    <source>
        <dbReference type="ARBA" id="ARBA00022705"/>
    </source>
</evidence>
<feature type="compositionally biased region" description="Acidic residues" evidence="11">
    <location>
        <begin position="181"/>
        <end position="239"/>
    </location>
</feature>
<dbReference type="Pfam" id="PF21091">
    <property type="entry name" value="SPT16_C"/>
    <property type="match status" value="1"/>
</dbReference>
<dbReference type="InterPro" id="IPR048969">
    <property type="entry name" value="FACT_SPT16_C"/>
</dbReference>
<dbReference type="FunFam" id="2.30.29.30:FF:000017">
    <property type="entry name" value="FACT complex subunit SPT16"/>
    <property type="match status" value="1"/>
</dbReference>
<keyword evidence="14" id="KW-1185">Reference proteome</keyword>
<evidence type="ECO:0000256" key="7">
    <source>
        <dbReference type="ARBA" id="ARBA00023163"/>
    </source>
</evidence>
<dbReference type="GO" id="GO:0006260">
    <property type="term" value="P:DNA replication"/>
    <property type="evidence" value="ECO:0007669"/>
    <property type="project" value="UniProtKB-KW"/>
</dbReference>
<evidence type="ECO:0000256" key="6">
    <source>
        <dbReference type="ARBA" id="ARBA00023054"/>
    </source>
</evidence>